<name>A0ABP3JJK7_9ACTN</name>
<reference evidence="2" key="1">
    <citation type="journal article" date="2019" name="Int. J. Syst. Evol. Microbiol.">
        <title>The Global Catalogue of Microorganisms (GCM) 10K type strain sequencing project: providing services to taxonomists for standard genome sequencing and annotation.</title>
        <authorList>
            <consortium name="The Broad Institute Genomics Platform"/>
            <consortium name="The Broad Institute Genome Sequencing Center for Infectious Disease"/>
            <person name="Wu L."/>
            <person name="Ma J."/>
        </authorList>
    </citation>
    <scope>NUCLEOTIDE SEQUENCE [LARGE SCALE GENOMIC DNA]</scope>
    <source>
        <strain evidence="2">JCM 4805</strain>
    </source>
</reference>
<protein>
    <submittedName>
        <fullName evidence="1">Spherulation-specific family 4 protein</fullName>
    </submittedName>
</protein>
<dbReference type="Pfam" id="PF12138">
    <property type="entry name" value="Spherulin4"/>
    <property type="match status" value="1"/>
</dbReference>
<dbReference type="RefSeq" id="WP_346094602.1">
    <property type="nucleotide sequence ID" value="NZ_BAAABY010000013.1"/>
</dbReference>
<gene>
    <name evidence="1" type="ORF">GCM10010361_19880</name>
</gene>
<dbReference type="InterPro" id="IPR021986">
    <property type="entry name" value="Spherulin4"/>
</dbReference>
<evidence type="ECO:0000313" key="1">
    <source>
        <dbReference type="EMBL" id="GAA0455843.1"/>
    </source>
</evidence>
<organism evidence="1 2">
    <name type="scientific">Streptomyces olivaceiscleroticus</name>
    <dbReference type="NCBI Taxonomy" id="68245"/>
    <lineage>
        <taxon>Bacteria</taxon>
        <taxon>Bacillati</taxon>
        <taxon>Actinomycetota</taxon>
        <taxon>Actinomycetes</taxon>
        <taxon>Kitasatosporales</taxon>
        <taxon>Streptomycetaceae</taxon>
        <taxon>Streptomyces</taxon>
    </lineage>
</organism>
<accession>A0ABP3JJK7</accession>
<dbReference type="EMBL" id="BAAABY010000013">
    <property type="protein sequence ID" value="GAA0455843.1"/>
    <property type="molecule type" value="Genomic_DNA"/>
</dbReference>
<dbReference type="Proteomes" id="UP001500909">
    <property type="component" value="Unassembled WGS sequence"/>
</dbReference>
<sequence length="270" mass="29327">MSHLTASTPSLEAALGAGPLGVGVPGYGHPLLAPAEWGELHRLAQEEPHPYGGGPLHWAVLNVADGPGSRPDPHCLAAVARLRAAGPGRPAGGRRPGPRLLGHLNAAHGSRGFGELVSEAHRYLDWYAVDGFILDRCPTERTHLAETRRVATTLRALTDDAYLVFRHGEHPCAGYAESADQLVTFAGPWTEYRWSQVAEWTADHPPERFCHLVHGVPRTHLEEALRIARWQGAGTVFFTDRRDTGSGAAWQTLPGYWDEFVSRIGPGVSE</sequence>
<keyword evidence="2" id="KW-1185">Reference proteome</keyword>
<evidence type="ECO:0000313" key="2">
    <source>
        <dbReference type="Proteomes" id="UP001500909"/>
    </source>
</evidence>
<comment type="caution">
    <text evidence="1">The sequence shown here is derived from an EMBL/GenBank/DDBJ whole genome shotgun (WGS) entry which is preliminary data.</text>
</comment>
<dbReference type="PANTHER" id="PTHR35040:SF9">
    <property type="entry name" value="4-LIKE CELL SURFACE PROTEIN, PUTATIVE (AFU_ORTHOLOGUE AFUA_4G14080)-RELATED"/>
    <property type="match status" value="1"/>
</dbReference>
<proteinExistence type="predicted"/>
<dbReference type="PANTHER" id="PTHR35040">
    <property type="match status" value="1"/>
</dbReference>